<keyword evidence="2" id="KW-1133">Transmembrane helix</keyword>
<keyword evidence="2" id="KW-0472">Membrane</keyword>
<evidence type="ECO:0000313" key="3">
    <source>
        <dbReference type="EMBL" id="GJC87950.1"/>
    </source>
</evidence>
<organism evidence="3 4">
    <name type="scientific">Colletotrichum liriopes</name>
    <dbReference type="NCBI Taxonomy" id="708192"/>
    <lineage>
        <taxon>Eukaryota</taxon>
        <taxon>Fungi</taxon>
        <taxon>Dikarya</taxon>
        <taxon>Ascomycota</taxon>
        <taxon>Pezizomycotina</taxon>
        <taxon>Sordariomycetes</taxon>
        <taxon>Hypocreomycetidae</taxon>
        <taxon>Glomerellales</taxon>
        <taxon>Glomerellaceae</taxon>
        <taxon>Colletotrichum</taxon>
        <taxon>Colletotrichum spaethianum species complex</taxon>
    </lineage>
</organism>
<feature type="compositionally biased region" description="Basic and acidic residues" evidence="1">
    <location>
        <begin position="48"/>
        <end position="57"/>
    </location>
</feature>
<evidence type="ECO:0000313" key="4">
    <source>
        <dbReference type="Proteomes" id="UP001055172"/>
    </source>
</evidence>
<name>A0AA37GVE1_9PEZI</name>
<protein>
    <submittedName>
        <fullName evidence="3">Uncharacterized protein</fullName>
    </submittedName>
</protein>
<feature type="region of interest" description="Disordered" evidence="1">
    <location>
        <begin position="1"/>
        <end position="95"/>
    </location>
</feature>
<comment type="caution">
    <text evidence="3">The sequence shown here is derived from an EMBL/GenBank/DDBJ whole genome shotgun (WGS) entry which is preliminary data.</text>
</comment>
<evidence type="ECO:0000256" key="2">
    <source>
        <dbReference type="SAM" id="Phobius"/>
    </source>
</evidence>
<feature type="transmembrane region" description="Helical" evidence="2">
    <location>
        <begin position="268"/>
        <end position="289"/>
    </location>
</feature>
<sequence length="489" mass="54257">MSIPPQASFSSATTAVASRGTAYPSVEELASFKLPPKPSNVEPTCDDVSERSNEFDPIRQLAPQPSTPMPASPVSTETSDRDFNLEDTPSTVHGESMLYPRHPLAARAPSINVPVSPHWPFQDATPRLSVMVPITQSITGSSRAFNLSTRNSLVGQVSVSESLDEFQVNHPNAHLLSLHPRPLTYSQVTRNLTRIPELVEKPQREIQSKQGVPMVNNEKPINLPHSRRLKPNPRCREKQNISAKPKTFWYQRISVDTKIFRGSASITMFFLVNSFVSTSALITLATARLNVPRGIVVWVIVSLSTCAFTLMILYLMRKFRNAVLYDEENRGRSPLPKYSLEAHMSHMHLPASPSEIYHRRKLGAAVEQEQSHLGQMANELVKGPRGSEVNHIAQPSPVGQTFNTLGPLSPLDAIDNYWTGNSFIMSVNSEASSTTAVITSTSKALGDSPEVDLFGAMQQKRNEPRGQPDAENDLSTLAFARWDEWLEWD</sequence>
<dbReference type="EMBL" id="BPPX01000029">
    <property type="protein sequence ID" value="GJC87950.1"/>
    <property type="molecule type" value="Genomic_DNA"/>
</dbReference>
<gene>
    <name evidence="3" type="ORF">ColLi_10788</name>
</gene>
<keyword evidence="2" id="KW-0812">Transmembrane</keyword>
<keyword evidence="4" id="KW-1185">Reference proteome</keyword>
<reference evidence="3 4" key="1">
    <citation type="submission" date="2021-07" db="EMBL/GenBank/DDBJ databases">
        <title>Genome data of Colletotrichum spaethianum.</title>
        <authorList>
            <person name="Utami Y.D."/>
            <person name="Hiruma K."/>
        </authorList>
    </citation>
    <scope>NUCLEOTIDE SEQUENCE [LARGE SCALE GENOMIC DNA]</scope>
    <source>
        <strain evidence="3 4">MAFF 242679</strain>
    </source>
</reference>
<feature type="transmembrane region" description="Helical" evidence="2">
    <location>
        <begin position="295"/>
        <end position="315"/>
    </location>
</feature>
<feature type="compositionally biased region" description="Low complexity" evidence="1">
    <location>
        <begin position="7"/>
        <end position="18"/>
    </location>
</feature>
<proteinExistence type="predicted"/>
<dbReference type="AlphaFoldDB" id="A0AA37GVE1"/>
<accession>A0AA37GVE1</accession>
<evidence type="ECO:0000256" key="1">
    <source>
        <dbReference type="SAM" id="MobiDB-lite"/>
    </source>
</evidence>
<dbReference type="Proteomes" id="UP001055172">
    <property type="component" value="Unassembled WGS sequence"/>
</dbReference>